<dbReference type="Gene3D" id="1.20.1250.20">
    <property type="entry name" value="MFS general substrate transporter like domains"/>
    <property type="match status" value="1"/>
</dbReference>
<dbReference type="PANTHER" id="PTHR43271">
    <property type="entry name" value="BLL2771 PROTEIN"/>
    <property type="match status" value="1"/>
</dbReference>
<dbReference type="PANTHER" id="PTHR43271:SF1">
    <property type="entry name" value="INNER MEMBRANE TRANSPORT PROTEIN YNFM"/>
    <property type="match status" value="1"/>
</dbReference>
<evidence type="ECO:0000256" key="6">
    <source>
        <dbReference type="ARBA" id="ARBA00022989"/>
    </source>
</evidence>
<comment type="similarity">
    <text evidence="2">Belongs to the major facilitator superfamily.</text>
</comment>
<reference evidence="10 11" key="2">
    <citation type="submission" date="2013-04" db="EMBL/GenBank/DDBJ databases">
        <title>The Genome Sequence of Bilophila wadsworthia 3_1_6.</title>
        <authorList>
            <consortium name="The Broad Institute Genomics Platform"/>
            <person name="Earl A."/>
            <person name="Ward D."/>
            <person name="Feldgarden M."/>
            <person name="Gevers D."/>
            <person name="Sibley C."/>
            <person name="Strauss J."/>
            <person name="Allen-Vercoe E."/>
            <person name="Walker B."/>
            <person name="Young S."/>
            <person name="Zeng Q."/>
            <person name="Gargeya S."/>
            <person name="Fitzgerald M."/>
            <person name="Haas B."/>
            <person name="Abouelleil A."/>
            <person name="Allen A.W."/>
            <person name="Alvarado L."/>
            <person name="Arachchi H.M."/>
            <person name="Berlin A.M."/>
            <person name="Chapman S.B."/>
            <person name="Gainer-Dewar J."/>
            <person name="Goldberg J."/>
            <person name="Griggs A."/>
            <person name="Gujja S."/>
            <person name="Hansen M."/>
            <person name="Howarth C."/>
            <person name="Imamovic A."/>
            <person name="Ireland A."/>
            <person name="Larimer J."/>
            <person name="McCowan C."/>
            <person name="Murphy C."/>
            <person name="Pearson M."/>
            <person name="Poon T.W."/>
            <person name="Priest M."/>
            <person name="Roberts A."/>
            <person name="Saif S."/>
            <person name="Shea T."/>
            <person name="Sisk P."/>
            <person name="Sykes S."/>
            <person name="Wortman J."/>
            <person name="Nusbaum C."/>
            <person name="Birren B."/>
        </authorList>
    </citation>
    <scope>NUCLEOTIDE SEQUENCE [LARGE SCALE GENOMIC DNA]</scope>
    <source>
        <strain evidence="10 11">3_1_6</strain>
    </source>
</reference>
<evidence type="ECO:0000256" key="4">
    <source>
        <dbReference type="ARBA" id="ARBA00022475"/>
    </source>
</evidence>
<reference evidence="10 11" key="1">
    <citation type="submission" date="2010-10" db="EMBL/GenBank/DDBJ databases">
        <authorList>
            <consortium name="The Broad Institute Genome Sequencing Platform"/>
            <person name="Ward D."/>
            <person name="Earl A."/>
            <person name="Feldgarden M."/>
            <person name="Young S.K."/>
            <person name="Gargeya S."/>
            <person name="Zeng Q."/>
            <person name="Alvarado L."/>
            <person name="Berlin A."/>
            <person name="Bochicchio J."/>
            <person name="Chapman S.B."/>
            <person name="Chen Z."/>
            <person name="Freedman E."/>
            <person name="Gellesch M."/>
            <person name="Goldberg J."/>
            <person name="Griggs A."/>
            <person name="Gujja S."/>
            <person name="Heilman E."/>
            <person name="Heiman D."/>
            <person name="Howarth C."/>
            <person name="Mehta T."/>
            <person name="Neiman D."/>
            <person name="Pearson M."/>
            <person name="Roberts A."/>
            <person name="Saif S."/>
            <person name="Shea T."/>
            <person name="Shenoy N."/>
            <person name="Sisk P."/>
            <person name="Stolte C."/>
            <person name="Sykes S."/>
            <person name="White J."/>
            <person name="Yandava C."/>
            <person name="Allen-Vercoe E."/>
            <person name="Sibley C."/>
            <person name="Ambrose C.E."/>
            <person name="Strauss J."/>
            <person name="Daigneault M."/>
            <person name="Haas B."/>
            <person name="Nusbaum C."/>
            <person name="Birren B."/>
        </authorList>
    </citation>
    <scope>NUCLEOTIDE SEQUENCE [LARGE SCALE GENOMIC DNA]</scope>
    <source>
        <strain evidence="10 11">3_1_6</strain>
    </source>
</reference>
<feature type="transmembrane region" description="Helical" evidence="8">
    <location>
        <begin position="280"/>
        <end position="301"/>
    </location>
</feature>
<evidence type="ECO:0000313" key="11">
    <source>
        <dbReference type="Proteomes" id="UP000006034"/>
    </source>
</evidence>
<keyword evidence="5 8" id="KW-0812">Transmembrane</keyword>
<dbReference type="GeneID" id="78084180"/>
<name>E5Y6S7_BILW3</name>
<organism evidence="10 11">
    <name type="scientific">Bilophila wadsworthia (strain 3_1_6)</name>
    <dbReference type="NCBI Taxonomy" id="563192"/>
    <lineage>
        <taxon>Bacteria</taxon>
        <taxon>Pseudomonadati</taxon>
        <taxon>Thermodesulfobacteriota</taxon>
        <taxon>Desulfovibrionia</taxon>
        <taxon>Desulfovibrionales</taxon>
        <taxon>Desulfovibrionaceae</taxon>
        <taxon>Bilophila</taxon>
    </lineage>
</organism>
<keyword evidence="3" id="KW-0813">Transport</keyword>
<dbReference type="Pfam" id="PF07690">
    <property type="entry name" value="MFS_1"/>
    <property type="match status" value="1"/>
</dbReference>
<feature type="transmembrane region" description="Helical" evidence="8">
    <location>
        <begin position="114"/>
        <end position="131"/>
    </location>
</feature>
<sequence length="397" mass="42992">MSGHPRTHQNAILRTYAGLLLISICVYTLMYAPQPMFNSVSRDFGVDKGSTGLLVSVFMLSLAVSPLCVGMLLSRIGVRRAILGASLLLGISGVGIWFAPSFLVLLGIRALQALLVPVVLTAVMSGIAVMFRHLDLNRALAGYVTSNLVGSLCGRIIGGWAAQMFGWRATLAVICFFFFLVLLFIRSIPEMRNASARLHSPREYLAVFKGRGVPSLFFAESCGIFVFAAIGNLIPFRMAELGQGHSEGLIGLMYFGYSVGLVASLSLAPLMRVFKTPTRLILFASAVYVASCLTLAVPSLWALFGGLWLIAFGEFVVHSISPGLINHQAMLSGHGDRGMVNGLFLSCYYFGGLLGSYIPGALYSGFGWFACYLCIQLVQVAAFFVLFRLHRTAPDLR</sequence>
<feature type="transmembrane region" description="Helical" evidence="8">
    <location>
        <begin position="167"/>
        <end position="185"/>
    </location>
</feature>
<feature type="transmembrane region" description="Helical" evidence="8">
    <location>
        <begin position="216"/>
        <end position="236"/>
    </location>
</feature>
<evidence type="ECO:0000256" key="3">
    <source>
        <dbReference type="ARBA" id="ARBA00022448"/>
    </source>
</evidence>
<feature type="transmembrane region" description="Helical" evidence="8">
    <location>
        <begin position="338"/>
        <end position="360"/>
    </location>
</feature>
<feature type="domain" description="Major facilitator superfamily (MFS) profile" evidence="9">
    <location>
        <begin position="11"/>
        <end position="393"/>
    </location>
</feature>
<dbReference type="RefSeq" id="WP_016360371.1">
    <property type="nucleotide sequence ID" value="NZ_KE150238.1"/>
</dbReference>
<evidence type="ECO:0000256" key="1">
    <source>
        <dbReference type="ARBA" id="ARBA00004651"/>
    </source>
</evidence>
<comment type="subcellular location">
    <subcellularLocation>
        <location evidence="1">Cell membrane</location>
        <topology evidence="1">Multi-pass membrane protein</topology>
    </subcellularLocation>
</comment>
<keyword evidence="4" id="KW-1003">Cell membrane</keyword>
<feature type="transmembrane region" description="Helical" evidence="8">
    <location>
        <begin position="307"/>
        <end position="326"/>
    </location>
</feature>
<dbReference type="InterPro" id="IPR011701">
    <property type="entry name" value="MFS"/>
</dbReference>
<keyword evidence="6 8" id="KW-1133">Transmembrane helix</keyword>
<evidence type="ECO:0000256" key="2">
    <source>
        <dbReference type="ARBA" id="ARBA00008335"/>
    </source>
</evidence>
<feature type="transmembrane region" description="Helical" evidence="8">
    <location>
        <begin position="366"/>
        <end position="387"/>
    </location>
</feature>
<dbReference type="SUPFAM" id="SSF103473">
    <property type="entry name" value="MFS general substrate transporter"/>
    <property type="match status" value="1"/>
</dbReference>
<dbReference type="InterPro" id="IPR020846">
    <property type="entry name" value="MFS_dom"/>
</dbReference>
<dbReference type="CDD" id="cd17324">
    <property type="entry name" value="MFS_NepI_like"/>
    <property type="match status" value="1"/>
</dbReference>
<evidence type="ECO:0000256" key="7">
    <source>
        <dbReference type="ARBA" id="ARBA00023136"/>
    </source>
</evidence>
<dbReference type="OrthoDB" id="9780737at2"/>
<evidence type="ECO:0000256" key="8">
    <source>
        <dbReference type="SAM" id="Phobius"/>
    </source>
</evidence>
<evidence type="ECO:0000259" key="9">
    <source>
        <dbReference type="PROSITE" id="PS50850"/>
    </source>
</evidence>
<dbReference type="HOGENOM" id="CLU_001265_19_3_7"/>
<dbReference type="PROSITE" id="PS50850">
    <property type="entry name" value="MFS"/>
    <property type="match status" value="1"/>
</dbReference>
<dbReference type="GO" id="GO:0005886">
    <property type="term" value="C:plasma membrane"/>
    <property type="evidence" value="ECO:0007669"/>
    <property type="project" value="UniProtKB-SubCell"/>
</dbReference>
<protein>
    <recommendedName>
        <fullName evidence="9">Major facilitator superfamily (MFS) profile domain-containing protein</fullName>
    </recommendedName>
</protein>
<keyword evidence="11" id="KW-1185">Reference proteome</keyword>
<feature type="transmembrane region" description="Helical" evidence="8">
    <location>
        <begin position="12"/>
        <end position="32"/>
    </location>
</feature>
<dbReference type="Proteomes" id="UP000006034">
    <property type="component" value="Unassembled WGS sequence"/>
</dbReference>
<accession>E5Y6S7</accession>
<dbReference type="eggNOG" id="COG2814">
    <property type="taxonomic scope" value="Bacteria"/>
</dbReference>
<dbReference type="GO" id="GO:0022857">
    <property type="term" value="F:transmembrane transporter activity"/>
    <property type="evidence" value="ECO:0007669"/>
    <property type="project" value="InterPro"/>
</dbReference>
<dbReference type="InterPro" id="IPR036259">
    <property type="entry name" value="MFS_trans_sf"/>
</dbReference>
<keyword evidence="7 8" id="KW-0472">Membrane</keyword>
<feature type="transmembrane region" description="Helical" evidence="8">
    <location>
        <begin position="248"/>
        <end position="268"/>
    </location>
</feature>
<feature type="transmembrane region" description="Helical" evidence="8">
    <location>
        <begin position="85"/>
        <end position="108"/>
    </location>
</feature>
<evidence type="ECO:0000256" key="5">
    <source>
        <dbReference type="ARBA" id="ARBA00022692"/>
    </source>
</evidence>
<feature type="transmembrane region" description="Helical" evidence="8">
    <location>
        <begin position="140"/>
        <end position="161"/>
    </location>
</feature>
<comment type="caution">
    <text evidence="10">The sequence shown here is derived from an EMBL/GenBank/DDBJ whole genome shotgun (WGS) entry which is preliminary data.</text>
</comment>
<dbReference type="AlphaFoldDB" id="E5Y6S7"/>
<dbReference type="EMBL" id="ADCP02000001">
    <property type="protein sequence ID" value="EFV44268.2"/>
    <property type="molecule type" value="Genomic_DNA"/>
</dbReference>
<feature type="transmembrane region" description="Helical" evidence="8">
    <location>
        <begin position="52"/>
        <end position="73"/>
    </location>
</feature>
<proteinExistence type="inferred from homology"/>
<evidence type="ECO:0000313" key="10">
    <source>
        <dbReference type="EMBL" id="EFV44268.2"/>
    </source>
</evidence>
<dbReference type="STRING" id="563192.HMPREF0179_01912"/>
<gene>
    <name evidence="10" type="ORF">HMPREF0179_01912</name>
</gene>